<dbReference type="PANTHER" id="PTHR43478">
    <property type="entry name" value="NA+/H+ ANTIPORTER-RELATED"/>
    <property type="match status" value="1"/>
</dbReference>
<feature type="domain" description="Na+/H+ antiporter NhaC-like C-terminal" evidence="7">
    <location>
        <begin position="170"/>
        <end position="486"/>
    </location>
</feature>
<name>A0ABQ5V2H1_9PROT</name>
<gene>
    <name evidence="8" type="ORF">GCM10007854_17510</name>
</gene>
<keyword evidence="5 6" id="KW-0472">Membrane</keyword>
<evidence type="ECO:0000256" key="1">
    <source>
        <dbReference type="ARBA" id="ARBA00004651"/>
    </source>
</evidence>
<dbReference type="InterPro" id="IPR018461">
    <property type="entry name" value="Na/H_Antiport_NhaC-like_C"/>
</dbReference>
<feature type="transmembrane region" description="Helical" evidence="6">
    <location>
        <begin position="307"/>
        <end position="325"/>
    </location>
</feature>
<keyword evidence="4 6" id="KW-1133">Transmembrane helix</keyword>
<dbReference type="Pfam" id="PF03553">
    <property type="entry name" value="Na_H_antiporter"/>
    <property type="match status" value="1"/>
</dbReference>
<feature type="transmembrane region" description="Helical" evidence="6">
    <location>
        <begin position="378"/>
        <end position="397"/>
    </location>
</feature>
<dbReference type="EMBL" id="BSNJ01000003">
    <property type="protein sequence ID" value="GLQ20796.1"/>
    <property type="molecule type" value="Genomic_DNA"/>
</dbReference>
<feature type="transmembrane region" description="Helical" evidence="6">
    <location>
        <begin position="467"/>
        <end position="488"/>
    </location>
</feature>
<feature type="transmembrane region" description="Helical" evidence="6">
    <location>
        <begin position="198"/>
        <end position="220"/>
    </location>
</feature>
<evidence type="ECO:0000256" key="5">
    <source>
        <dbReference type="ARBA" id="ARBA00023136"/>
    </source>
</evidence>
<dbReference type="RefSeq" id="WP_284371674.1">
    <property type="nucleotide sequence ID" value="NZ_BSNJ01000003.1"/>
</dbReference>
<evidence type="ECO:0000256" key="4">
    <source>
        <dbReference type="ARBA" id="ARBA00022989"/>
    </source>
</evidence>
<feature type="transmembrane region" description="Helical" evidence="6">
    <location>
        <begin position="6"/>
        <end position="25"/>
    </location>
</feature>
<evidence type="ECO:0000313" key="8">
    <source>
        <dbReference type="EMBL" id="GLQ20796.1"/>
    </source>
</evidence>
<protein>
    <submittedName>
        <fullName evidence="8">Sodium:proton antiporter</fullName>
    </submittedName>
</protein>
<feature type="transmembrane region" description="Helical" evidence="6">
    <location>
        <begin position="120"/>
        <end position="144"/>
    </location>
</feature>
<comment type="subcellular location">
    <subcellularLocation>
        <location evidence="1">Cell membrane</location>
        <topology evidence="1">Multi-pass membrane protein</topology>
    </subcellularLocation>
</comment>
<evidence type="ECO:0000256" key="3">
    <source>
        <dbReference type="ARBA" id="ARBA00022692"/>
    </source>
</evidence>
<keyword evidence="9" id="KW-1185">Reference proteome</keyword>
<reference evidence="8" key="1">
    <citation type="journal article" date="2014" name="Int. J. Syst. Evol. Microbiol.">
        <title>Complete genome of a new Firmicutes species belonging to the dominant human colonic microbiota ('Ruminococcus bicirculans') reveals two chromosomes and a selective capacity to utilize plant glucans.</title>
        <authorList>
            <consortium name="NISC Comparative Sequencing Program"/>
            <person name="Wegmann U."/>
            <person name="Louis P."/>
            <person name="Goesmann A."/>
            <person name="Henrissat B."/>
            <person name="Duncan S.H."/>
            <person name="Flint H.J."/>
        </authorList>
    </citation>
    <scope>NUCLEOTIDE SEQUENCE</scope>
    <source>
        <strain evidence="8">NBRC 108216</strain>
    </source>
</reference>
<reference evidence="8" key="2">
    <citation type="submission" date="2023-01" db="EMBL/GenBank/DDBJ databases">
        <title>Draft genome sequence of Algimonas porphyrae strain NBRC 108216.</title>
        <authorList>
            <person name="Sun Q."/>
            <person name="Mori K."/>
        </authorList>
    </citation>
    <scope>NUCLEOTIDE SEQUENCE</scope>
    <source>
        <strain evidence="8">NBRC 108216</strain>
    </source>
</reference>
<evidence type="ECO:0000256" key="2">
    <source>
        <dbReference type="ARBA" id="ARBA00022475"/>
    </source>
</evidence>
<comment type="caution">
    <text evidence="8">The sequence shown here is derived from an EMBL/GenBank/DDBJ whole genome shotgun (WGS) entry which is preliminary data.</text>
</comment>
<evidence type="ECO:0000313" key="9">
    <source>
        <dbReference type="Proteomes" id="UP001161390"/>
    </source>
</evidence>
<feature type="transmembrane region" description="Helical" evidence="6">
    <location>
        <begin position="71"/>
        <end position="99"/>
    </location>
</feature>
<organism evidence="8 9">
    <name type="scientific">Algimonas porphyrae</name>
    <dbReference type="NCBI Taxonomy" id="1128113"/>
    <lineage>
        <taxon>Bacteria</taxon>
        <taxon>Pseudomonadati</taxon>
        <taxon>Pseudomonadota</taxon>
        <taxon>Alphaproteobacteria</taxon>
        <taxon>Maricaulales</taxon>
        <taxon>Robiginitomaculaceae</taxon>
        <taxon>Algimonas</taxon>
    </lineage>
</organism>
<dbReference type="Proteomes" id="UP001161390">
    <property type="component" value="Unassembled WGS sequence"/>
</dbReference>
<feature type="transmembrane region" description="Helical" evidence="6">
    <location>
        <begin position="268"/>
        <end position="287"/>
    </location>
</feature>
<evidence type="ECO:0000256" key="6">
    <source>
        <dbReference type="SAM" id="Phobius"/>
    </source>
</evidence>
<proteinExistence type="predicted"/>
<keyword evidence="3 6" id="KW-0812">Transmembrane</keyword>
<keyword evidence="2" id="KW-1003">Cell membrane</keyword>
<feature type="transmembrane region" description="Helical" evidence="6">
    <location>
        <begin position="32"/>
        <end position="51"/>
    </location>
</feature>
<feature type="transmembrane region" description="Helical" evidence="6">
    <location>
        <begin position="346"/>
        <end position="366"/>
    </location>
</feature>
<evidence type="ECO:0000259" key="7">
    <source>
        <dbReference type="Pfam" id="PF03553"/>
    </source>
</evidence>
<sequence>MDVSQTAGWWSLLPPILAIGLALWTRQVFLSLGLGIAAGYLILAGGNPVAATFDTIDAVVTVFSDAGNTRIILFTLVVGALIALIQRSGGVAGFIAGLLAWLERRTQKAQSKNQRVLVELLALGTGLLLFIESNISILTVGTLFRPVADKLGMPREKLALIADTGSAPSCVLIPFNAWGAYLMGLIAAEGLSQPFSQLVQATLLNFYPMLILVVLIIVILSRKDIGEMKTAEARGTILRDGAVPMIADEAAETPPVPKILSGAMKPRAFNMILPILTMVVLVPLFLIMTGEGDGWFARMQDGSGSSAVLYATSLAVMLAMLLYKVQGILGVRESMETALKGMGGMVPLAILMLLAFALGSLCRTLGTGVFTADVTSAFLSPALMPALVFLISCFVAFSTGTSWGTFAIMVPIAVPLASSYGIDPSLAIAAAIGGGVFGDHCSPTSDTSIIASMATGSDHIDHVRTQLPYALVAGSLTVAAYLVLGVIYA</sequence>
<accession>A0ABQ5V2H1</accession>
<dbReference type="PANTHER" id="PTHR43478:SF1">
    <property type="entry name" value="NA+_H+ ANTIPORTER NHAC-LIKE C-TERMINAL DOMAIN-CONTAINING PROTEIN"/>
    <property type="match status" value="1"/>
</dbReference>